<keyword evidence="1" id="KW-0732">Signal</keyword>
<sequence>MKYVVVLFILFSNTTFAGGLFSNSMKKTLEEYTYSKCVNNVHTVTMLKAKLTTDEVCRYGKYGCSSIQATDKIQAYCSLDTLSQCFEKKAWKTIDQILNFPITKVPGAVSYGLNKEGIRKGQTCMFWD</sequence>
<evidence type="ECO:0000313" key="3">
    <source>
        <dbReference type="Proteomes" id="UP001465153"/>
    </source>
</evidence>
<proteinExistence type="predicted"/>
<organism evidence="2 3">
    <name type="scientific">Sessilibacter corallicola</name>
    <dbReference type="NCBI Taxonomy" id="2904075"/>
    <lineage>
        <taxon>Bacteria</taxon>
        <taxon>Pseudomonadati</taxon>
        <taxon>Pseudomonadota</taxon>
        <taxon>Gammaproteobacteria</taxon>
        <taxon>Cellvibrionales</taxon>
        <taxon>Cellvibrionaceae</taxon>
        <taxon>Sessilibacter</taxon>
    </lineage>
</organism>
<protein>
    <submittedName>
        <fullName evidence="2">Uncharacterized protein</fullName>
    </submittedName>
</protein>
<name>A0ABQ0A925_9GAMM</name>
<feature type="signal peptide" evidence="1">
    <location>
        <begin position="1"/>
        <end position="17"/>
    </location>
</feature>
<keyword evidence="3" id="KW-1185">Reference proteome</keyword>
<comment type="caution">
    <text evidence="2">The sequence shown here is derived from an EMBL/GenBank/DDBJ whole genome shotgun (WGS) entry which is preliminary data.</text>
</comment>
<gene>
    <name evidence="2" type="ORF">NBRC116591_19660</name>
</gene>
<reference evidence="2 3" key="1">
    <citation type="submission" date="2024-04" db="EMBL/GenBank/DDBJ databases">
        <title>Draft genome sequence of Sessilibacter corallicola NBRC 116591.</title>
        <authorList>
            <person name="Miyakawa T."/>
            <person name="Kusuya Y."/>
            <person name="Miura T."/>
        </authorList>
    </citation>
    <scope>NUCLEOTIDE SEQUENCE [LARGE SCALE GENOMIC DNA]</scope>
    <source>
        <strain evidence="2 3">KU-00831-HH</strain>
    </source>
</reference>
<evidence type="ECO:0000313" key="2">
    <source>
        <dbReference type="EMBL" id="GAA6168155.1"/>
    </source>
</evidence>
<dbReference type="Proteomes" id="UP001465153">
    <property type="component" value="Unassembled WGS sequence"/>
</dbReference>
<evidence type="ECO:0000256" key="1">
    <source>
        <dbReference type="SAM" id="SignalP"/>
    </source>
</evidence>
<feature type="chain" id="PRO_5046728684" evidence="1">
    <location>
        <begin position="18"/>
        <end position="128"/>
    </location>
</feature>
<dbReference type="EMBL" id="BAABWN010000006">
    <property type="protein sequence ID" value="GAA6168155.1"/>
    <property type="molecule type" value="Genomic_DNA"/>
</dbReference>
<dbReference type="RefSeq" id="WP_353302831.1">
    <property type="nucleotide sequence ID" value="NZ_BAABWN010000006.1"/>
</dbReference>
<accession>A0ABQ0A925</accession>